<dbReference type="RefSeq" id="XP_040602821.1">
    <property type="nucleotide sequence ID" value="XM_040746887.1"/>
</dbReference>
<evidence type="ECO:0000256" key="1">
    <source>
        <dbReference type="SAM" id="MobiDB-lite"/>
    </source>
</evidence>
<keyword evidence="2" id="KW-1185">Reference proteome</keyword>
<evidence type="ECO:0000313" key="4">
    <source>
        <dbReference type="RefSeq" id="XP_040602821.1"/>
    </source>
</evidence>
<dbReference type="GeneID" id="110340680"/>
<feature type="compositionally biased region" description="Pro residues" evidence="1">
    <location>
        <begin position="109"/>
        <end position="119"/>
    </location>
</feature>
<evidence type="ECO:0000313" key="3">
    <source>
        <dbReference type="RefSeq" id="XP_040602820.1"/>
    </source>
</evidence>
<organism evidence="2 4">
    <name type="scientific">Mesocricetus auratus</name>
    <name type="common">Golden hamster</name>
    <dbReference type="NCBI Taxonomy" id="10036"/>
    <lineage>
        <taxon>Eukaryota</taxon>
        <taxon>Metazoa</taxon>
        <taxon>Chordata</taxon>
        <taxon>Craniata</taxon>
        <taxon>Vertebrata</taxon>
        <taxon>Euteleostomi</taxon>
        <taxon>Mammalia</taxon>
        <taxon>Eutheria</taxon>
        <taxon>Euarchontoglires</taxon>
        <taxon>Glires</taxon>
        <taxon>Rodentia</taxon>
        <taxon>Myomorpha</taxon>
        <taxon>Muroidea</taxon>
        <taxon>Cricetidae</taxon>
        <taxon>Cricetinae</taxon>
        <taxon>Mesocricetus</taxon>
    </lineage>
</organism>
<sequence>MSPAFSAAARPTPGAASAQSAAPPGRLRPAAAVPSRHRAASRAPTDERAGTRGARARAGPRLVCCLPARRHAGRTRAAQGPRCPPARRSAPTTRAPPRLDSPSRTRPQLFPPRASPPLRVPGTAPLPLLGAVTRAGARVVEQPIRVGRYRAGRRGLKQTARGAHPGLSTAGAGAADPGPRSWTAP</sequence>
<gene>
    <name evidence="3 4" type="primary">LOC110340680</name>
</gene>
<protein>
    <submittedName>
        <fullName evidence="3 4">Transmembrane protease serine 13-like</fullName>
    </submittedName>
</protein>
<feature type="compositionally biased region" description="Low complexity" evidence="1">
    <location>
        <begin position="1"/>
        <end position="34"/>
    </location>
</feature>
<dbReference type="Proteomes" id="UP000886700">
    <property type="component" value="Unplaced"/>
</dbReference>
<dbReference type="RefSeq" id="XP_040602820.1">
    <property type="nucleotide sequence ID" value="XM_040746886.1"/>
</dbReference>
<proteinExistence type="predicted"/>
<feature type="region of interest" description="Disordered" evidence="1">
    <location>
        <begin position="151"/>
        <end position="185"/>
    </location>
</feature>
<evidence type="ECO:0000313" key="2">
    <source>
        <dbReference type="Proteomes" id="UP000886700"/>
    </source>
</evidence>
<feature type="compositionally biased region" description="Low complexity" evidence="1">
    <location>
        <begin position="86"/>
        <end position="98"/>
    </location>
</feature>
<accession>A0ABM2XJ96</accession>
<reference evidence="3 4" key="1">
    <citation type="submission" date="2025-05" db="UniProtKB">
        <authorList>
            <consortium name="RefSeq"/>
        </authorList>
    </citation>
    <scope>IDENTIFICATION</scope>
    <source>
        <tissue evidence="3 4">Liver</tissue>
    </source>
</reference>
<name>A0ABM2XJ96_MESAU</name>
<feature type="region of interest" description="Disordered" evidence="1">
    <location>
        <begin position="1"/>
        <end position="122"/>
    </location>
</feature>